<dbReference type="Proteomes" id="UP000198929">
    <property type="component" value="Unassembled WGS sequence"/>
</dbReference>
<proteinExistence type="predicted"/>
<feature type="non-terminal residue" evidence="1">
    <location>
        <position position="73"/>
    </location>
</feature>
<protein>
    <submittedName>
        <fullName evidence="1">Uncharacterized protein</fullName>
    </submittedName>
</protein>
<sequence>MSTQTPAGTTAPANIADAILNGEFAQLKVGELKAMDLPTEGPVSLEMVELAARIVDTSGALEMLADWDKVDNP</sequence>
<dbReference type="AlphaFoldDB" id="A0A1H9WMT6"/>
<name>A0A1H9WMT6_9CORY</name>
<reference evidence="2" key="1">
    <citation type="submission" date="2016-10" db="EMBL/GenBank/DDBJ databases">
        <authorList>
            <person name="Varghese N."/>
            <person name="Submissions S."/>
        </authorList>
    </citation>
    <scope>NUCLEOTIDE SEQUENCE [LARGE SCALE GENOMIC DNA]</scope>
    <source>
        <strain evidence="2">DSM 20524</strain>
    </source>
</reference>
<evidence type="ECO:0000313" key="1">
    <source>
        <dbReference type="EMBL" id="SES35185.1"/>
    </source>
</evidence>
<keyword evidence="2" id="KW-1185">Reference proteome</keyword>
<dbReference type="EMBL" id="FOGQ01000027">
    <property type="protein sequence ID" value="SES35185.1"/>
    <property type="molecule type" value="Genomic_DNA"/>
</dbReference>
<evidence type="ECO:0000313" key="2">
    <source>
        <dbReference type="Proteomes" id="UP000198929"/>
    </source>
</evidence>
<dbReference type="RefSeq" id="WP_143063508.1">
    <property type="nucleotide sequence ID" value="NZ_FOGQ01000027.1"/>
</dbReference>
<gene>
    <name evidence="1" type="ORF">SAMN05661109_02823</name>
</gene>
<organism evidence="1 2">
    <name type="scientific">Corynebacterium cystitidis DSM 20524</name>
    <dbReference type="NCBI Taxonomy" id="1121357"/>
    <lineage>
        <taxon>Bacteria</taxon>
        <taxon>Bacillati</taxon>
        <taxon>Actinomycetota</taxon>
        <taxon>Actinomycetes</taxon>
        <taxon>Mycobacteriales</taxon>
        <taxon>Corynebacteriaceae</taxon>
        <taxon>Corynebacterium</taxon>
    </lineage>
</organism>
<accession>A0A1H9WMT6</accession>